<dbReference type="RefSeq" id="WP_307486912.1">
    <property type="nucleotide sequence ID" value="NZ_JAUSUF010000008.1"/>
</dbReference>
<evidence type="ECO:0008006" key="4">
    <source>
        <dbReference type="Google" id="ProtNLM"/>
    </source>
</evidence>
<evidence type="ECO:0000313" key="2">
    <source>
        <dbReference type="EMBL" id="MDQ0150305.1"/>
    </source>
</evidence>
<proteinExistence type="predicted"/>
<keyword evidence="1" id="KW-1133">Transmembrane helix</keyword>
<feature type="transmembrane region" description="Helical" evidence="1">
    <location>
        <begin position="32"/>
        <end position="52"/>
    </location>
</feature>
<dbReference type="Proteomes" id="UP001228504">
    <property type="component" value="Unassembled WGS sequence"/>
</dbReference>
<organism evidence="2 3">
    <name type="scientific">Eubacterium multiforme</name>
    <dbReference type="NCBI Taxonomy" id="83339"/>
    <lineage>
        <taxon>Bacteria</taxon>
        <taxon>Bacillati</taxon>
        <taxon>Bacillota</taxon>
        <taxon>Clostridia</taxon>
        <taxon>Eubacteriales</taxon>
        <taxon>Eubacteriaceae</taxon>
        <taxon>Eubacterium</taxon>
    </lineage>
</organism>
<comment type="caution">
    <text evidence="2">The sequence shown here is derived from an EMBL/GenBank/DDBJ whole genome shotgun (WGS) entry which is preliminary data.</text>
</comment>
<protein>
    <recommendedName>
        <fullName evidence="4">YcxB-like protein</fullName>
    </recommendedName>
</protein>
<reference evidence="2 3" key="1">
    <citation type="submission" date="2023-07" db="EMBL/GenBank/DDBJ databases">
        <title>Genomic Encyclopedia of Type Strains, Phase IV (KMG-IV): sequencing the most valuable type-strain genomes for metagenomic binning, comparative biology and taxonomic classification.</title>
        <authorList>
            <person name="Goeker M."/>
        </authorList>
    </citation>
    <scope>NUCLEOTIDE SEQUENCE [LARGE SCALE GENOMIC DNA]</scope>
    <source>
        <strain evidence="2 3">DSM 20694</strain>
    </source>
</reference>
<keyword evidence="3" id="KW-1185">Reference proteome</keyword>
<keyword evidence="1" id="KW-0472">Membrane</keyword>
<feature type="transmembrane region" description="Helical" evidence="1">
    <location>
        <begin position="58"/>
        <end position="78"/>
    </location>
</feature>
<keyword evidence="1" id="KW-0812">Transmembrane</keyword>
<gene>
    <name evidence="2" type="ORF">J2S18_002248</name>
</gene>
<evidence type="ECO:0000256" key="1">
    <source>
        <dbReference type="SAM" id="Phobius"/>
    </source>
</evidence>
<dbReference type="EMBL" id="JAUSUF010000008">
    <property type="protein sequence ID" value="MDQ0150305.1"/>
    <property type="molecule type" value="Genomic_DNA"/>
</dbReference>
<sequence>MNIIITFKNTINDFIDCIYYFEKFSKPSKKFYFSYIFLPIFGIGVSIVDILINKYFSIFNLITIIFFLLIFIFSSTIYNYNLYKKAKELVTDYNDINKIIDNKKHIILYDNYILFNILNKDNSEKKIYFKDIFEVIIDNTRIFIYTIENLSISIPISNFENCDEKDIFLKNLSNISNCKIINNRTRYFN</sequence>
<evidence type="ECO:0000313" key="3">
    <source>
        <dbReference type="Proteomes" id="UP001228504"/>
    </source>
</evidence>
<accession>A0ABT9UVF0</accession>
<name>A0ABT9UVF0_9FIRM</name>